<dbReference type="VEuPathDB" id="FungiDB:PTTG_03531"/>
<dbReference type="PANTHER" id="PTHR11851:SF49">
    <property type="entry name" value="MITOCHONDRIAL-PROCESSING PEPTIDASE SUBUNIT ALPHA"/>
    <property type="match status" value="1"/>
</dbReference>
<dbReference type="EMBL" id="ADAS02000558">
    <property type="protein sequence ID" value="OAV87155.1"/>
    <property type="molecule type" value="Genomic_DNA"/>
</dbReference>
<feature type="domain" description="Peptidase M16 C-terminal" evidence="4">
    <location>
        <begin position="211"/>
        <end position="261"/>
    </location>
</feature>
<dbReference type="OrthoDB" id="2504195at2759"/>
<protein>
    <recommendedName>
        <fullName evidence="8">Mitochondrial-processing peptidase subunit alpha</fullName>
    </recommendedName>
</protein>
<evidence type="ECO:0000259" key="4">
    <source>
        <dbReference type="Pfam" id="PF05193"/>
    </source>
</evidence>
<comment type="function">
    <text evidence="1">Substrate recognition and binding subunit of the essential mitochondrial processing protease (MPP), which cleaves the mitochondrial sequence off newly imported precursors proteins.</text>
</comment>
<evidence type="ECO:0000259" key="3">
    <source>
        <dbReference type="Pfam" id="PF00675"/>
    </source>
</evidence>
<evidence type="ECO:0008006" key="8">
    <source>
        <dbReference type="Google" id="ProtNLM"/>
    </source>
</evidence>
<dbReference type="STRING" id="630390.A0A180G380"/>
<dbReference type="Pfam" id="PF00675">
    <property type="entry name" value="Peptidase_M16"/>
    <property type="match status" value="1"/>
</dbReference>
<dbReference type="Pfam" id="PF05193">
    <property type="entry name" value="Peptidase_M16_C"/>
    <property type="match status" value="2"/>
</dbReference>
<dbReference type="InterPro" id="IPR007863">
    <property type="entry name" value="Peptidase_M16_C"/>
</dbReference>
<dbReference type="Proteomes" id="UP000005240">
    <property type="component" value="Unassembled WGS sequence"/>
</dbReference>
<reference evidence="6 7" key="3">
    <citation type="journal article" date="2017" name="G3 (Bethesda)">
        <title>Comparative analysis highlights variable genome content of wheat rusts and divergence of the mating loci.</title>
        <authorList>
            <person name="Cuomo C.A."/>
            <person name="Bakkeren G."/>
            <person name="Khalil H.B."/>
            <person name="Panwar V."/>
            <person name="Joly D."/>
            <person name="Linning R."/>
            <person name="Sakthikumar S."/>
            <person name="Song X."/>
            <person name="Adiconis X."/>
            <person name="Fan L."/>
            <person name="Goldberg J.M."/>
            <person name="Levin J.Z."/>
            <person name="Young S."/>
            <person name="Zeng Q."/>
            <person name="Anikster Y."/>
            <person name="Bruce M."/>
            <person name="Wang M."/>
            <person name="Yin C."/>
            <person name="McCallum B."/>
            <person name="Szabo L.J."/>
            <person name="Hulbert S."/>
            <person name="Chen X."/>
            <person name="Fellers J.P."/>
        </authorList>
    </citation>
    <scope>NUCLEOTIDE SEQUENCE</scope>
    <source>
        <strain evidence="6">isolate 1-1 / race 1 (BBBD)</strain>
        <strain evidence="7">Isolate 1-1 / race 1 (BBBD)</strain>
    </source>
</reference>
<dbReference type="GO" id="GO:0005739">
    <property type="term" value="C:mitochondrion"/>
    <property type="evidence" value="ECO:0007669"/>
    <property type="project" value="TreeGrafter"/>
</dbReference>
<reference evidence="5" key="2">
    <citation type="submission" date="2016-05" db="EMBL/GenBank/DDBJ databases">
        <title>Comparative analysis highlights variable genome content of wheat rusts and divergence of the mating loci.</title>
        <authorList>
            <person name="Cuomo C.A."/>
            <person name="Bakkeren G."/>
            <person name="Szabo L."/>
            <person name="Khalil H."/>
            <person name="Joly D."/>
            <person name="Goldberg J."/>
            <person name="Young S."/>
            <person name="Zeng Q."/>
            <person name="Fellers J."/>
        </authorList>
    </citation>
    <scope>NUCLEOTIDE SEQUENCE [LARGE SCALE GENOMIC DNA]</scope>
    <source>
        <strain evidence="5">1-1 BBBD Race 1</strain>
    </source>
</reference>
<dbReference type="InterPro" id="IPR050361">
    <property type="entry name" value="MPP/UQCRC_Complex"/>
</dbReference>
<evidence type="ECO:0000313" key="6">
    <source>
        <dbReference type="EnsemblFungi" id="PTTG_03531-t43_1-p1"/>
    </source>
</evidence>
<evidence type="ECO:0000313" key="5">
    <source>
        <dbReference type="EMBL" id="OAV87155.1"/>
    </source>
</evidence>
<comment type="similarity">
    <text evidence="2">Belongs to the peptidase M16 family.</text>
</comment>
<dbReference type="SUPFAM" id="SSF63411">
    <property type="entry name" value="LuxS/MPP-like metallohydrolase"/>
    <property type="match status" value="2"/>
</dbReference>
<accession>A0A180G380</accession>
<organism evidence="5">
    <name type="scientific">Puccinia triticina (isolate 1-1 / race 1 (BBBD))</name>
    <name type="common">Brown leaf rust fungus</name>
    <dbReference type="NCBI Taxonomy" id="630390"/>
    <lineage>
        <taxon>Eukaryota</taxon>
        <taxon>Fungi</taxon>
        <taxon>Dikarya</taxon>
        <taxon>Basidiomycota</taxon>
        <taxon>Pucciniomycotina</taxon>
        <taxon>Pucciniomycetes</taxon>
        <taxon>Pucciniales</taxon>
        <taxon>Pucciniaceae</taxon>
        <taxon>Puccinia</taxon>
    </lineage>
</organism>
<keyword evidence="7" id="KW-1185">Reference proteome</keyword>
<dbReference type="Gene3D" id="3.30.830.10">
    <property type="entry name" value="Metalloenzyme, LuxS/M16 peptidase-like"/>
    <property type="match status" value="2"/>
</dbReference>
<dbReference type="GO" id="GO:0046872">
    <property type="term" value="F:metal ion binding"/>
    <property type="evidence" value="ECO:0007669"/>
    <property type="project" value="InterPro"/>
</dbReference>
<dbReference type="PANTHER" id="PTHR11851">
    <property type="entry name" value="METALLOPROTEASE"/>
    <property type="match status" value="1"/>
</dbReference>
<dbReference type="AlphaFoldDB" id="A0A180G380"/>
<sequence>MSTRRWTNQSFKSFKPLNRAYLNLGQKTTPLPARRSPYSTLHAGIQQETRISTLPNGIRVTTEATPGHFIGAGVYVDAGSRYESAHLRGATHLTDRMAFKSTHNRTTEQMSLEIEQLGGSFFASSGRDTVLYQATSYPDSLSSVLSVLSDTALNPLLKDTELAVEQEAAEWEVNEISKKPEYMIPEILHETAFPNNTLGLPLICPKDRIHSITPEVLWSYRSMFFKPERIVVAGVGVDHDYFVSHAERYFGNFQSVNPTVPLNKSFGSAISSATAAVAGVIGSSLSNPTTSSKSSLSKTFATTTNASPVDLTTGKSLESFEELISAKPIYKGGEIRIPGKTESNLAHIYIGFEAPSVHNDDLYAIACTHIMLGGGSSFSAGGPGKGMYSRLYTNVLNPHPEVDFCQAFHHTYADAGLFGIAMAVAPEFANHVPQIIASQLDLISRDQSRGGITEAQLRRAKNQLRSTMMYGLESRLLQVEDLGRQVQTAGRKKPWPEVWERIESLTIKDIHRAVSKIIRPGTSRQSSSDGKTFSGEPTIVATGMIDRLGDIKELFARYGIGASAPRSNRLW</sequence>
<name>A0A180G380_PUCT1</name>
<reference evidence="5" key="1">
    <citation type="submission" date="2009-11" db="EMBL/GenBank/DDBJ databases">
        <authorList>
            <consortium name="The Broad Institute Genome Sequencing Platform"/>
            <person name="Ward D."/>
            <person name="Feldgarden M."/>
            <person name="Earl A."/>
            <person name="Young S.K."/>
            <person name="Zeng Q."/>
            <person name="Koehrsen M."/>
            <person name="Alvarado L."/>
            <person name="Berlin A."/>
            <person name="Bochicchio J."/>
            <person name="Borenstein D."/>
            <person name="Chapman S.B."/>
            <person name="Chen Z."/>
            <person name="Engels R."/>
            <person name="Freedman E."/>
            <person name="Gellesch M."/>
            <person name="Goldberg J."/>
            <person name="Griggs A."/>
            <person name="Gujja S."/>
            <person name="Heilman E."/>
            <person name="Heiman D."/>
            <person name="Hepburn T."/>
            <person name="Howarth C."/>
            <person name="Jen D."/>
            <person name="Larson L."/>
            <person name="Lewis B."/>
            <person name="Mehta T."/>
            <person name="Park D."/>
            <person name="Pearson M."/>
            <person name="Roberts A."/>
            <person name="Saif S."/>
            <person name="Shea T."/>
            <person name="Shenoy N."/>
            <person name="Sisk P."/>
            <person name="Stolte C."/>
            <person name="Sykes S."/>
            <person name="Thomson T."/>
            <person name="Walk T."/>
            <person name="White J."/>
            <person name="Yandava C."/>
            <person name="Izard J."/>
            <person name="Baranova O.V."/>
            <person name="Blanton J.M."/>
            <person name="Tanner A.C."/>
            <person name="Dewhirst F.E."/>
            <person name="Haas B."/>
            <person name="Nusbaum C."/>
            <person name="Birren B."/>
        </authorList>
    </citation>
    <scope>NUCLEOTIDE SEQUENCE [LARGE SCALE GENOMIC DNA]</scope>
    <source>
        <strain evidence="5">1-1 BBBD Race 1</strain>
    </source>
</reference>
<evidence type="ECO:0000313" key="7">
    <source>
        <dbReference type="Proteomes" id="UP000005240"/>
    </source>
</evidence>
<dbReference type="InterPro" id="IPR011249">
    <property type="entry name" value="Metalloenz_LuxS/M16"/>
</dbReference>
<evidence type="ECO:0000256" key="2">
    <source>
        <dbReference type="ARBA" id="ARBA00007261"/>
    </source>
</evidence>
<gene>
    <name evidence="5" type="ORF">PTTG_03531</name>
</gene>
<feature type="domain" description="Peptidase M16 C-terminal" evidence="4">
    <location>
        <begin position="329"/>
        <end position="464"/>
    </location>
</feature>
<reference evidence="6" key="4">
    <citation type="submission" date="2025-05" db="UniProtKB">
        <authorList>
            <consortium name="EnsemblFungi"/>
        </authorList>
    </citation>
    <scope>IDENTIFICATION</scope>
    <source>
        <strain evidence="6">isolate 1-1 / race 1 (BBBD)</strain>
    </source>
</reference>
<proteinExistence type="inferred from homology"/>
<evidence type="ECO:0000256" key="1">
    <source>
        <dbReference type="ARBA" id="ARBA00002123"/>
    </source>
</evidence>
<dbReference type="GO" id="GO:0006627">
    <property type="term" value="P:protein processing involved in protein targeting to mitochondrion"/>
    <property type="evidence" value="ECO:0007669"/>
    <property type="project" value="TreeGrafter"/>
</dbReference>
<dbReference type="InterPro" id="IPR011765">
    <property type="entry name" value="Pept_M16_N"/>
</dbReference>
<dbReference type="EnsemblFungi" id="PTTG_03531-t43_1">
    <property type="protein sequence ID" value="PTTG_03531-t43_1-p1"/>
    <property type="gene ID" value="PTTG_03531"/>
</dbReference>
<feature type="domain" description="Peptidase M16 N-terminal" evidence="3">
    <location>
        <begin position="60"/>
        <end position="206"/>
    </location>
</feature>